<evidence type="ECO:0000313" key="1">
    <source>
        <dbReference type="EMBL" id="BBA37019.1"/>
    </source>
</evidence>
<dbReference type="EMBL" id="AP017928">
    <property type="protein sequence ID" value="BBA37019.1"/>
    <property type="molecule type" value="Genomic_DNA"/>
</dbReference>
<dbReference type="Proteomes" id="UP000266313">
    <property type="component" value="Chromosome"/>
</dbReference>
<organism evidence="1 2">
    <name type="scientific">Methylocaldum marinum</name>
    <dbReference type="NCBI Taxonomy" id="1432792"/>
    <lineage>
        <taxon>Bacteria</taxon>
        <taxon>Pseudomonadati</taxon>
        <taxon>Pseudomonadota</taxon>
        <taxon>Gammaproteobacteria</taxon>
        <taxon>Methylococcales</taxon>
        <taxon>Methylococcaceae</taxon>
        <taxon>Methylocaldum</taxon>
    </lineage>
</organism>
<sequence length="170" mass="18710">MRANAMKRIGVFAVLALLVLWSALRVEAQVVLAEREQVTLGSVRGGDRTVSLMIAYQADSALLVAAVPGSDGNPRYIPLIGSTYRGVHTFRLDVLSPDSSDDMWIRTSGPRSEVLAYYHFGAETALTQFGRVKLLETPFPEHLSGGPVPFPKEDPDASRVRASFYHYDDE</sequence>
<gene>
    <name evidence="1" type="ORF">sS8_5096</name>
</gene>
<reference evidence="1 2" key="1">
    <citation type="submission" date="2016-12" db="EMBL/GenBank/DDBJ databases">
        <title>Genome sequencing of Methylocaldum marinum.</title>
        <authorList>
            <person name="Takeuchi M."/>
            <person name="Kamagata Y."/>
            <person name="Hiraoka S."/>
            <person name="Oshima K."/>
            <person name="Hattori M."/>
            <person name="Iwasaki W."/>
        </authorList>
    </citation>
    <scope>NUCLEOTIDE SEQUENCE [LARGE SCALE GENOMIC DNA]</scope>
    <source>
        <strain evidence="1 2">S8</strain>
    </source>
</reference>
<dbReference type="KEGG" id="mmai:sS8_5096"/>
<dbReference type="RefSeq" id="WP_119632083.1">
    <property type="nucleotide sequence ID" value="NZ_AP017928.1"/>
</dbReference>
<name>A0A250L2Z7_9GAMM</name>
<keyword evidence="2" id="KW-1185">Reference proteome</keyword>
<dbReference type="AlphaFoldDB" id="A0A250L2Z7"/>
<accession>A0A250L2Z7</accession>
<protein>
    <submittedName>
        <fullName evidence="1">Uncharacterized protein</fullName>
    </submittedName>
</protein>
<proteinExistence type="predicted"/>
<evidence type="ECO:0000313" key="2">
    <source>
        <dbReference type="Proteomes" id="UP000266313"/>
    </source>
</evidence>